<name>A0A9X2PZ00_9BACT</name>
<dbReference type="Pfam" id="PF11249">
    <property type="entry name" value="DUF3047"/>
    <property type="match status" value="1"/>
</dbReference>
<dbReference type="EMBL" id="JANUAU010000013">
    <property type="protein sequence ID" value="MCS3679159.1"/>
    <property type="molecule type" value="Genomic_DNA"/>
</dbReference>
<evidence type="ECO:0000313" key="3">
    <source>
        <dbReference type="Proteomes" id="UP001155027"/>
    </source>
</evidence>
<reference evidence="2" key="1">
    <citation type="submission" date="2022-08" db="EMBL/GenBank/DDBJ databases">
        <title>Genomic Encyclopedia of Type Strains, Phase V (KMG-V): Genome sequencing to study the core and pangenomes of soil and plant-associated prokaryotes.</title>
        <authorList>
            <person name="Whitman W."/>
        </authorList>
    </citation>
    <scope>NUCLEOTIDE SEQUENCE</scope>
    <source>
        <strain evidence="2">0</strain>
    </source>
</reference>
<dbReference type="AlphaFoldDB" id="A0A9X2PZ00"/>
<feature type="signal peptide" evidence="1">
    <location>
        <begin position="1"/>
        <end position="21"/>
    </location>
</feature>
<feature type="chain" id="PRO_5040834875" description="DUF3047 domain-containing protein" evidence="1">
    <location>
        <begin position="22"/>
        <end position="261"/>
    </location>
</feature>
<evidence type="ECO:0000313" key="2">
    <source>
        <dbReference type="EMBL" id="MCS3679159.1"/>
    </source>
</evidence>
<proteinExistence type="predicted"/>
<sequence>MLRRIVLSVAFGLSVALTGYAQSPDHSGCDGIPAALNCKLLDDFEAYPSGDPPRSWRDTRGRDLVRLSKEGVMTPQKNVYVRSGDGNQFARVYTDARALRAVRSRRNGLTWNLEKRPILQWKWRAQMLPEGANEQDEDRNDTGGAVYVTFDTDWLGRPKSIKYTYSSALPVGTTVDYGPLKVLVVASRTEQGLGTWITHERDVVEDYKQLFGGSPDATPAAVIMWGDSDTMNSASTVDFDDFLFLSGPTSDPSTTASSEKR</sequence>
<organism evidence="2 3">
    <name type="scientific">Salinibacter ruber</name>
    <dbReference type="NCBI Taxonomy" id="146919"/>
    <lineage>
        <taxon>Bacteria</taxon>
        <taxon>Pseudomonadati</taxon>
        <taxon>Rhodothermota</taxon>
        <taxon>Rhodothermia</taxon>
        <taxon>Rhodothermales</taxon>
        <taxon>Salinibacteraceae</taxon>
        <taxon>Salinibacter</taxon>
    </lineage>
</organism>
<evidence type="ECO:0008006" key="4">
    <source>
        <dbReference type="Google" id="ProtNLM"/>
    </source>
</evidence>
<dbReference type="Proteomes" id="UP001155027">
    <property type="component" value="Unassembled WGS sequence"/>
</dbReference>
<accession>A0A9X2PZ00</accession>
<keyword evidence="1" id="KW-0732">Signal</keyword>
<protein>
    <recommendedName>
        <fullName evidence="4">DUF3047 domain-containing protein</fullName>
    </recommendedName>
</protein>
<comment type="caution">
    <text evidence="2">The sequence shown here is derived from an EMBL/GenBank/DDBJ whole genome shotgun (WGS) entry which is preliminary data.</text>
</comment>
<evidence type="ECO:0000256" key="1">
    <source>
        <dbReference type="SAM" id="SignalP"/>
    </source>
</evidence>
<gene>
    <name evidence="2" type="ORF">GGP71_003108</name>
</gene>
<dbReference type="InterPro" id="IPR021409">
    <property type="entry name" value="DUF3047"/>
</dbReference>
<dbReference type="RefSeq" id="WP_259081010.1">
    <property type="nucleotide sequence ID" value="NZ_JANUAU010000013.1"/>
</dbReference>